<evidence type="ECO:0000313" key="2">
    <source>
        <dbReference type="Proteomes" id="UP000289738"/>
    </source>
</evidence>
<proteinExistence type="predicted"/>
<dbReference type="InterPro" id="IPR032675">
    <property type="entry name" value="LRR_dom_sf"/>
</dbReference>
<keyword evidence="2" id="KW-1185">Reference proteome</keyword>
<dbReference type="EMBL" id="SDMP01000017">
    <property type="protein sequence ID" value="RYQ99498.1"/>
    <property type="molecule type" value="Genomic_DNA"/>
</dbReference>
<accession>A0A444YC53</accession>
<dbReference type="Proteomes" id="UP000289738">
    <property type="component" value="Chromosome B07"/>
</dbReference>
<protein>
    <recommendedName>
        <fullName evidence="3">FBD domain-containing protein</fullName>
    </recommendedName>
</protein>
<dbReference type="Gene3D" id="3.80.10.10">
    <property type="entry name" value="Ribonuclease Inhibitor"/>
    <property type="match status" value="1"/>
</dbReference>
<organism evidence="1 2">
    <name type="scientific">Arachis hypogaea</name>
    <name type="common">Peanut</name>
    <dbReference type="NCBI Taxonomy" id="3818"/>
    <lineage>
        <taxon>Eukaryota</taxon>
        <taxon>Viridiplantae</taxon>
        <taxon>Streptophyta</taxon>
        <taxon>Embryophyta</taxon>
        <taxon>Tracheophyta</taxon>
        <taxon>Spermatophyta</taxon>
        <taxon>Magnoliopsida</taxon>
        <taxon>eudicotyledons</taxon>
        <taxon>Gunneridae</taxon>
        <taxon>Pentapetalae</taxon>
        <taxon>rosids</taxon>
        <taxon>fabids</taxon>
        <taxon>Fabales</taxon>
        <taxon>Fabaceae</taxon>
        <taxon>Papilionoideae</taxon>
        <taxon>50 kb inversion clade</taxon>
        <taxon>dalbergioids sensu lato</taxon>
        <taxon>Dalbergieae</taxon>
        <taxon>Pterocarpus clade</taxon>
        <taxon>Arachis</taxon>
    </lineage>
</organism>
<comment type="caution">
    <text evidence="1">The sequence shown here is derived from an EMBL/GenBank/DDBJ whole genome shotgun (WGS) entry which is preliminary data.</text>
</comment>
<name>A0A444YC53_ARAHY</name>
<evidence type="ECO:0008006" key="3">
    <source>
        <dbReference type="Google" id="ProtNLM"/>
    </source>
</evidence>
<reference evidence="1 2" key="1">
    <citation type="submission" date="2019-01" db="EMBL/GenBank/DDBJ databases">
        <title>Sequencing of cultivated peanut Arachis hypogaea provides insights into genome evolution and oil improvement.</title>
        <authorList>
            <person name="Chen X."/>
        </authorList>
    </citation>
    <scope>NUCLEOTIDE SEQUENCE [LARGE SCALE GENOMIC DNA]</scope>
    <source>
        <strain evidence="2">cv. Fuhuasheng</strain>
        <tissue evidence="1">Leaves</tissue>
    </source>
</reference>
<dbReference type="AlphaFoldDB" id="A0A444YC53"/>
<gene>
    <name evidence="1" type="ORF">Ahy_B07g087434</name>
</gene>
<sequence length="157" mass="18764">MYLEFSLFNREVKWDGKTFKEMQNLKKLIIKKYFSYDFQPKDLFILKLPEYHHMSLKLNRLSKTNKFVSIKLKVLNFDYSNFLKEIFDVANFQTLQEFFFKDGENLVTVHSSVNLLNKLNAEDCNKLQSFSLAIKFPLLEKFFLFGCSSLKWKILSI</sequence>
<dbReference type="SUPFAM" id="SSF52058">
    <property type="entry name" value="L domain-like"/>
    <property type="match status" value="1"/>
</dbReference>
<evidence type="ECO:0000313" key="1">
    <source>
        <dbReference type="EMBL" id="RYQ99498.1"/>
    </source>
</evidence>